<feature type="region of interest" description="Disordered" evidence="1">
    <location>
        <begin position="1"/>
        <end position="54"/>
    </location>
</feature>
<organism evidence="2 3">
    <name type="scientific">Datura stramonium</name>
    <name type="common">Jimsonweed</name>
    <name type="synonym">Common thornapple</name>
    <dbReference type="NCBI Taxonomy" id="4076"/>
    <lineage>
        <taxon>Eukaryota</taxon>
        <taxon>Viridiplantae</taxon>
        <taxon>Streptophyta</taxon>
        <taxon>Embryophyta</taxon>
        <taxon>Tracheophyta</taxon>
        <taxon>Spermatophyta</taxon>
        <taxon>Magnoliopsida</taxon>
        <taxon>eudicotyledons</taxon>
        <taxon>Gunneridae</taxon>
        <taxon>Pentapetalae</taxon>
        <taxon>asterids</taxon>
        <taxon>lamiids</taxon>
        <taxon>Solanales</taxon>
        <taxon>Solanaceae</taxon>
        <taxon>Solanoideae</taxon>
        <taxon>Datureae</taxon>
        <taxon>Datura</taxon>
    </lineage>
</organism>
<comment type="caution">
    <text evidence="2">The sequence shown here is derived from an EMBL/GenBank/DDBJ whole genome shotgun (WGS) entry which is preliminary data.</text>
</comment>
<evidence type="ECO:0000256" key="1">
    <source>
        <dbReference type="SAM" id="MobiDB-lite"/>
    </source>
</evidence>
<keyword evidence="3" id="KW-1185">Reference proteome</keyword>
<gene>
    <name evidence="2" type="ORF">HAX54_051954</name>
</gene>
<protein>
    <submittedName>
        <fullName evidence="2">Uncharacterized protein</fullName>
    </submittedName>
</protein>
<accession>A0ABS8SZA0</accession>
<evidence type="ECO:0000313" key="3">
    <source>
        <dbReference type="Proteomes" id="UP000823775"/>
    </source>
</evidence>
<dbReference type="EMBL" id="JACEIK010000934">
    <property type="protein sequence ID" value="MCD7464035.1"/>
    <property type="molecule type" value="Genomic_DNA"/>
</dbReference>
<dbReference type="Proteomes" id="UP000823775">
    <property type="component" value="Unassembled WGS sequence"/>
</dbReference>
<sequence length="84" mass="9522">MYSQSPMENLDNVDLTESQVATAAARNAQHETRTTAGMENRATGETGNKGLGTTEEMRLISLQLQLKKMIVIREKRRKRPRCCR</sequence>
<proteinExistence type="predicted"/>
<evidence type="ECO:0000313" key="2">
    <source>
        <dbReference type="EMBL" id="MCD7464035.1"/>
    </source>
</evidence>
<reference evidence="2 3" key="1">
    <citation type="journal article" date="2021" name="BMC Genomics">
        <title>Datura genome reveals duplications of psychoactive alkaloid biosynthetic genes and high mutation rate following tissue culture.</title>
        <authorList>
            <person name="Rajewski A."/>
            <person name="Carter-House D."/>
            <person name="Stajich J."/>
            <person name="Litt A."/>
        </authorList>
    </citation>
    <scope>NUCLEOTIDE SEQUENCE [LARGE SCALE GENOMIC DNA]</scope>
    <source>
        <strain evidence="2">AR-01</strain>
    </source>
</reference>
<name>A0ABS8SZA0_DATST</name>